<dbReference type="EMBL" id="MU266516">
    <property type="protein sequence ID" value="KAH7921660.1"/>
    <property type="molecule type" value="Genomic_DNA"/>
</dbReference>
<keyword evidence="2" id="KW-1185">Reference proteome</keyword>
<organism evidence="1 2">
    <name type="scientific">Leucogyrophana mollusca</name>
    <dbReference type="NCBI Taxonomy" id="85980"/>
    <lineage>
        <taxon>Eukaryota</taxon>
        <taxon>Fungi</taxon>
        <taxon>Dikarya</taxon>
        <taxon>Basidiomycota</taxon>
        <taxon>Agaricomycotina</taxon>
        <taxon>Agaricomycetes</taxon>
        <taxon>Agaricomycetidae</taxon>
        <taxon>Boletales</taxon>
        <taxon>Boletales incertae sedis</taxon>
        <taxon>Leucogyrophana</taxon>
    </lineage>
</organism>
<dbReference type="Proteomes" id="UP000790709">
    <property type="component" value="Unassembled WGS sequence"/>
</dbReference>
<sequence>MRSFALVLLLGALSVSSASVSDRTQVVLPVPVRQSVAPCPHHLEALLAIHDDPVKVMRIVDPGNAAELDEPRLLQVFGQEAKWMTEGDKLRLRSQGLKFMDLTGYEDLKAQDALVGIQSAWPELQYQDKVRAVTSHLRTEPMQENLANLTSFHNRFYRSEYGVQSSRWIYNQILKIISAAPPSVRLSLETFPHSFAQPSVIARFEPFYGRASPNPNIELPRIIVGAHQDSANYRLPLLPAPGADDDGSGSVTILEAFRALVQAGFRPERPVEFHWYAGEEGGLLGSREVVAEYVQLKKPVGAMIQFDMTAYVRPGTTPAVTFITTDVDSSLTNWTMSLSSEYSTSPVKGAKLFAGAGSDHMSWYRAGFPSIFATEGDPFKDFNPYIHTTEDRMDLKNGEFSFEHALEFAKVAVGFVVELGGWVD</sequence>
<name>A0ACB8B775_9AGAM</name>
<comment type="caution">
    <text evidence="1">The sequence shown here is derived from an EMBL/GenBank/DDBJ whole genome shotgun (WGS) entry which is preliminary data.</text>
</comment>
<evidence type="ECO:0000313" key="1">
    <source>
        <dbReference type="EMBL" id="KAH7921660.1"/>
    </source>
</evidence>
<evidence type="ECO:0000313" key="2">
    <source>
        <dbReference type="Proteomes" id="UP000790709"/>
    </source>
</evidence>
<reference evidence="1" key="1">
    <citation type="journal article" date="2021" name="New Phytol.">
        <title>Evolutionary innovations through gain and loss of genes in the ectomycorrhizal Boletales.</title>
        <authorList>
            <person name="Wu G."/>
            <person name="Miyauchi S."/>
            <person name="Morin E."/>
            <person name="Kuo A."/>
            <person name="Drula E."/>
            <person name="Varga T."/>
            <person name="Kohler A."/>
            <person name="Feng B."/>
            <person name="Cao Y."/>
            <person name="Lipzen A."/>
            <person name="Daum C."/>
            <person name="Hundley H."/>
            <person name="Pangilinan J."/>
            <person name="Johnson J."/>
            <person name="Barry K."/>
            <person name="LaButti K."/>
            <person name="Ng V."/>
            <person name="Ahrendt S."/>
            <person name="Min B."/>
            <person name="Choi I.G."/>
            <person name="Park H."/>
            <person name="Plett J.M."/>
            <person name="Magnuson J."/>
            <person name="Spatafora J.W."/>
            <person name="Nagy L.G."/>
            <person name="Henrissat B."/>
            <person name="Grigoriev I.V."/>
            <person name="Yang Z.L."/>
            <person name="Xu J."/>
            <person name="Martin F.M."/>
        </authorList>
    </citation>
    <scope>NUCLEOTIDE SEQUENCE</scope>
    <source>
        <strain evidence="1">KUC20120723A-06</strain>
    </source>
</reference>
<gene>
    <name evidence="1" type="ORF">BV22DRAFT_1198026</name>
</gene>
<accession>A0ACB8B775</accession>
<protein>
    <submittedName>
        <fullName evidence="1">Zn-dependent exopeptidase</fullName>
    </submittedName>
</protein>
<proteinExistence type="predicted"/>